<proteinExistence type="predicted"/>
<sequence>MSAREMPCLTANCRSGPCPRFARRARSYIGMAWVGGVGTDPIRETRRYVRLSWTRSAPTGRLRALPQTVGAGPARDSRAGRAPTLEWRGWGGVGADPIRETRRYVRLSRTRSAPTGRLRALPQTVGAGPARDSRAGRAPTLEWRGWGGRHGSYPRNAPIRPAIVDKVRSYKRRALPQGNACSASGRFCRPIWLRKLSMSIRVHSSCSLPWRLNTHRAMPGMLTTLSLAG</sequence>
<protein>
    <submittedName>
        <fullName evidence="1">Uncharacterized protein</fullName>
    </submittedName>
</protein>
<gene>
    <name evidence="1" type="ORF">SAMN06295949_10870</name>
</gene>
<name>A0ABY1SSR7_9PSED</name>
<reference evidence="1 2" key="1">
    <citation type="submission" date="2017-06" db="EMBL/GenBank/DDBJ databases">
        <authorList>
            <person name="Varghese N."/>
            <person name="Submissions S."/>
        </authorList>
    </citation>
    <scope>NUCLEOTIDE SEQUENCE [LARGE SCALE GENOMIC DNA]</scope>
    <source>
        <strain evidence="1 2">RLD-1</strain>
    </source>
</reference>
<accession>A0ABY1SSR7</accession>
<evidence type="ECO:0000313" key="1">
    <source>
        <dbReference type="EMBL" id="SNS84415.1"/>
    </source>
</evidence>
<keyword evidence="2" id="KW-1185">Reference proteome</keyword>
<dbReference type="Proteomes" id="UP000198309">
    <property type="component" value="Unassembled WGS sequence"/>
</dbReference>
<comment type="caution">
    <text evidence="1">The sequence shown here is derived from an EMBL/GenBank/DDBJ whole genome shotgun (WGS) entry which is preliminary data.</text>
</comment>
<organism evidence="1 2">
    <name type="scientific">Pseudomonas delhiensis</name>
    <dbReference type="NCBI Taxonomy" id="366289"/>
    <lineage>
        <taxon>Bacteria</taxon>
        <taxon>Pseudomonadati</taxon>
        <taxon>Pseudomonadota</taxon>
        <taxon>Gammaproteobacteria</taxon>
        <taxon>Pseudomonadales</taxon>
        <taxon>Pseudomonadaceae</taxon>
        <taxon>Pseudomonas</taxon>
    </lineage>
</organism>
<dbReference type="EMBL" id="FZPC01000008">
    <property type="protein sequence ID" value="SNS84415.1"/>
    <property type="molecule type" value="Genomic_DNA"/>
</dbReference>
<evidence type="ECO:0000313" key="2">
    <source>
        <dbReference type="Proteomes" id="UP000198309"/>
    </source>
</evidence>